<evidence type="ECO:0000313" key="9">
    <source>
        <dbReference type="EMBL" id="PZR78036.1"/>
    </source>
</evidence>
<feature type="transmembrane region" description="Helical" evidence="6">
    <location>
        <begin position="129"/>
        <end position="151"/>
    </location>
</feature>
<dbReference type="PANTHER" id="PTHR36115:SF4">
    <property type="entry name" value="MEMBRANE PROTEIN"/>
    <property type="match status" value="1"/>
</dbReference>
<reference evidence="9" key="2">
    <citation type="submission" date="2018-05" db="EMBL/GenBank/DDBJ databases">
        <authorList>
            <person name="Ferrari B."/>
        </authorList>
    </citation>
    <scope>NUCLEOTIDE SEQUENCE</scope>
    <source>
        <strain evidence="9">RRmetagenome_bin12</strain>
    </source>
</reference>
<evidence type="ECO:0000256" key="3">
    <source>
        <dbReference type="ARBA" id="ARBA00022692"/>
    </source>
</evidence>
<dbReference type="EMBL" id="JAEKNS010000040">
    <property type="protein sequence ID" value="MBJ7593907.1"/>
    <property type="molecule type" value="Genomic_DNA"/>
</dbReference>
<keyword evidence="2" id="KW-1003">Cell membrane</keyword>
<dbReference type="Pfam" id="PF06271">
    <property type="entry name" value="RDD"/>
    <property type="match status" value="1"/>
</dbReference>
<dbReference type="Proteomes" id="UP000248724">
    <property type="component" value="Unassembled WGS sequence"/>
</dbReference>
<dbReference type="RefSeq" id="WP_337309645.1">
    <property type="nucleotide sequence ID" value="NZ_JAEKNS010000040.1"/>
</dbReference>
<organism evidence="9 10">
    <name type="scientific">Candidatus Aeolococcus gillhamiae</name>
    <dbReference type="NCBI Taxonomy" id="3127015"/>
    <lineage>
        <taxon>Bacteria</taxon>
        <taxon>Bacillati</taxon>
        <taxon>Candidatus Dormiibacterota</taxon>
        <taxon>Candidatus Dormibacteria</taxon>
        <taxon>Candidatus Aeolococcales</taxon>
        <taxon>Candidatus Aeolococcaceae</taxon>
        <taxon>Candidatus Aeolococcus</taxon>
    </lineage>
</organism>
<keyword evidence="4 6" id="KW-1133">Transmembrane helix</keyword>
<accession>A0A934JRW3</accession>
<name>A0A2W5Z5P3_9BACT</name>
<evidence type="ECO:0000256" key="1">
    <source>
        <dbReference type="ARBA" id="ARBA00004651"/>
    </source>
</evidence>
<comment type="subcellular location">
    <subcellularLocation>
        <location evidence="1">Cell membrane</location>
        <topology evidence="1">Multi-pass membrane protein</topology>
    </subcellularLocation>
</comment>
<feature type="domain" description="RDD" evidence="7">
    <location>
        <begin position="28"/>
        <end position="164"/>
    </location>
</feature>
<evidence type="ECO:0000313" key="11">
    <source>
        <dbReference type="Proteomes" id="UP000606991"/>
    </source>
</evidence>
<reference evidence="9 10" key="1">
    <citation type="journal article" date="2017" name="Nature">
        <title>Atmospheric trace gases support primary production in Antarctic desert surface soil.</title>
        <authorList>
            <person name="Ji M."/>
            <person name="Greening C."/>
            <person name="Vanwonterghem I."/>
            <person name="Carere C.R."/>
            <person name="Bay S.K."/>
            <person name="Steen J.A."/>
            <person name="Montgomery K."/>
            <person name="Lines T."/>
            <person name="Beardall J."/>
            <person name="van Dorst J."/>
            <person name="Snape I."/>
            <person name="Stott M.B."/>
            <person name="Hugenholtz P."/>
            <person name="Ferrari B.C."/>
        </authorList>
    </citation>
    <scope>NUCLEOTIDE SEQUENCE [LARGE SCALE GENOMIC DNA]</scope>
    <source>
        <strain evidence="9">RRmetagenome_bin12</strain>
    </source>
</reference>
<dbReference type="InterPro" id="IPR010432">
    <property type="entry name" value="RDD"/>
</dbReference>
<evidence type="ECO:0000256" key="2">
    <source>
        <dbReference type="ARBA" id="ARBA00022475"/>
    </source>
</evidence>
<gene>
    <name evidence="9" type="ORF">DLM65_14140</name>
    <name evidence="8" type="ORF">JF886_03445</name>
</gene>
<accession>A0A2W5Z5P3</accession>
<evidence type="ECO:0000313" key="8">
    <source>
        <dbReference type="EMBL" id="MBJ7593907.1"/>
    </source>
</evidence>
<protein>
    <submittedName>
        <fullName evidence="9">RDD family protein</fullName>
    </submittedName>
</protein>
<evidence type="ECO:0000313" key="10">
    <source>
        <dbReference type="Proteomes" id="UP000248724"/>
    </source>
</evidence>
<dbReference type="EMBL" id="QHBU01000272">
    <property type="protein sequence ID" value="PZR78036.1"/>
    <property type="molecule type" value="Genomic_DNA"/>
</dbReference>
<comment type="caution">
    <text evidence="9">The sequence shown here is derived from an EMBL/GenBank/DDBJ whole genome shotgun (WGS) entry which is preliminary data.</text>
</comment>
<keyword evidence="5 6" id="KW-0472">Membrane</keyword>
<feature type="transmembrane region" description="Helical" evidence="6">
    <location>
        <begin position="31"/>
        <end position="53"/>
    </location>
</feature>
<dbReference type="InterPro" id="IPR051791">
    <property type="entry name" value="Pra-immunoreactive"/>
</dbReference>
<evidence type="ECO:0000256" key="4">
    <source>
        <dbReference type="ARBA" id="ARBA00022989"/>
    </source>
</evidence>
<sequence length="174" mass="18233">MAMHPPPPPSAPPPAPPYGAPAPTASGYAGFWIRVVAYIIDSILVGAVTFGLIKATGVITVLCPEGVTNASDPSCGPTQIAPLFYVILLVPVLYYIVLWAYGGTLGQRVLGMRVVSAATGADLGLGRSLLRYVGFIIATIPIYIGLIWVGFDPRKQGWHDKIAGSFVVRGGGRA</sequence>
<evidence type="ECO:0000259" key="7">
    <source>
        <dbReference type="Pfam" id="PF06271"/>
    </source>
</evidence>
<dbReference type="PANTHER" id="PTHR36115">
    <property type="entry name" value="PROLINE-RICH ANTIGEN HOMOLOG-RELATED"/>
    <property type="match status" value="1"/>
</dbReference>
<reference evidence="8 11" key="3">
    <citation type="submission" date="2020-10" db="EMBL/GenBank/DDBJ databases">
        <title>Ca. Dormibacterota MAGs.</title>
        <authorList>
            <person name="Montgomery K."/>
        </authorList>
    </citation>
    <scope>NUCLEOTIDE SEQUENCE [LARGE SCALE GENOMIC DNA]</scope>
    <source>
        <strain evidence="8">SC8812_S17_18</strain>
    </source>
</reference>
<evidence type="ECO:0000256" key="6">
    <source>
        <dbReference type="SAM" id="Phobius"/>
    </source>
</evidence>
<feature type="transmembrane region" description="Helical" evidence="6">
    <location>
        <begin position="83"/>
        <end position="102"/>
    </location>
</feature>
<dbReference type="Proteomes" id="UP000606991">
    <property type="component" value="Unassembled WGS sequence"/>
</dbReference>
<keyword evidence="3 6" id="KW-0812">Transmembrane</keyword>
<evidence type="ECO:0000256" key="5">
    <source>
        <dbReference type="ARBA" id="ARBA00023136"/>
    </source>
</evidence>
<proteinExistence type="predicted"/>
<dbReference type="GO" id="GO:0005886">
    <property type="term" value="C:plasma membrane"/>
    <property type="evidence" value="ECO:0007669"/>
    <property type="project" value="UniProtKB-SubCell"/>
</dbReference>
<dbReference type="AlphaFoldDB" id="A0A2W5Z5P3"/>